<dbReference type="RefSeq" id="WP_108372506.1">
    <property type="nucleotide sequence ID" value="NZ_CP028811.1"/>
</dbReference>
<keyword evidence="2" id="KW-1185">Reference proteome</keyword>
<proteinExistence type="predicted"/>
<accession>A0A2S0RI92</accession>
<name>A0A2S0RI92_9FLAO</name>
<dbReference type="Gene3D" id="2.60.120.560">
    <property type="entry name" value="Exo-inulinase, domain 1"/>
    <property type="match status" value="1"/>
</dbReference>
<evidence type="ECO:0008006" key="3">
    <source>
        <dbReference type="Google" id="ProtNLM"/>
    </source>
</evidence>
<dbReference type="KEGG" id="fmg:HYN48_13320"/>
<reference evidence="1 2" key="1">
    <citation type="submission" date="2018-04" db="EMBL/GenBank/DDBJ databases">
        <title>Genome sequencing of Flavobacterium sp. HYN0048.</title>
        <authorList>
            <person name="Yi H."/>
            <person name="Baek C."/>
        </authorList>
    </citation>
    <scope>NUCLEOTIDE SEQUENCE [LARGE SCALE GENOMIC DNA]</scope>
    <source>
        <strain evidence="1 2">HYN0048</strain>
    </source>
</reference>
<dbReference type="EMBL" id="CP028811">
    <property type="protein sequence ID" value="AWA30980.1"/>
    <property type="molecule type" value="Genomic_DNA"/>
</dbReference>
<dbReference type="AlphaFoldDB" id="A0A2S0RI92"/>
<dbReference type="Gene3D" id="3.40.50.450">
    <property type="match status" value="1"/>
</dbReference>
<gene>
    <name evidence="1" type="ORF">HYN48_13320</name>
</gene>
<organism evidence="1 2">
    <name type="scientific">Flavobacterium magnum</name>
    <dbReference type="NCBI Taxonomy" id="2162713"/>
    <lineage>
        <taxon>Bacteria</taxon>
        <taxon>Pseudomonadati</taxon>
        <taxon>Bacteroidota</taxon>
        <taxon>Flavobacteriia</taxon>
        <taxon>Flavobacteriales</taxon>
        <taxon>Flavobacteriaceae</taxon>
        <taxon>Flavobacterium</taxon>
    </lineage>
</organism>
<evidence type="ECO:0000313" key="2">
    <source>
        <dbReference type="Proteomes" id="UP000244193"/>
    </source>
</evidence>
<dbReference type="Proteomes" id="UP000244193">
    <property type="component" value="Chromosome"/>
</dbReference>
<evidence type="ECO:0000313" key="1">
    <source>
        <dbReference type="EMBL" id="AWA30980.1"/>
    </source>
</evidence>
<dbReference type="SUPFAM" id="SSF52309">
    <property type="entry name" value="N-(deoxy)ribosyltransferase-like"/>
    <property type="match status" value="1"/>
</dbReference>
<protein>
    <recommendedName>
        <fullName evidence="3">Nucleoside 2-deoxyribosyltransferase</fullName>
    </recommendedName>
</protein>
<sequence length="300" mass="34197">MEIRTFAIINGLDVVENDGRITLKNKTKTQKEAKKVLAEEFAHAEVRAENLFANGEIEVKFTRNTFSTGILFLLPTINDDYITVGLSYYDKEFVISGGVRSGEKLASASKSEFYALDKEHVMKITIYGSQLKLYVNKILLCEATVSIKEGPVMLRIVSEDELEVYEIKIKAVKPKVFVIMQFTNEYNELYNEVIKPVVDNRGLECVRADEFYTSTPILKDIIDSIIESSIVIAEITPDNPNVFYEIGYSHAIGKPTILLCDRKREKLPFDLSSFRTLFYENTIAGKKKIEENLKKYLDNL</sequence>
<dbReference type="OrthoDB" id="9815193at2"/>